<feature type="signal peptide" evidence="1">
    <location>
        <begin position="1"/>
        <end position="20"/>
    </location>
</feature>
<keyword evidence="6" id="KW-1185">Reference proteome</keyword>
<dbReference type="RefSeq" id="WP_149099719.1">
    <property type="nucleotide sequence ID" value="NZ_BMMG01000006.1"/>
</dbReference>
<evidence type="ECO:0000313" key="4">
    <source>
        <dbReference type="EMBL" id="MFA1771842.1"/>
    </source>
</evidence>
<evidence type="ECO:0000313" key="3">
    <source>
        <dbReference type="EMBL" id="KAA6431698.1"/>
    </source>
</evidence>
<dbReference type="InterPro" id="IPR029062">
    <property type="entry name" value="Class_I_gatase-like"/>
</dbReference>
<feature type="domain" description="ThuA-like" evidence="2">
    <location>
        <begin position="33"/>
        <end position="242"/>
    </location>
</feature>
<protein>
    <submittedName>
        <fullName evidence="3">ThuA domain-containing protein</fullName>
    </submittedName>
</protein>
<comment type="caution">
    <text evidence="3">The sequence shown here is derived from an EMBL/GenBank/DDBJ whole genome shotgun (WGS) entry which is preliminary data.</text>
</comment>
<name>A0A5M8Q977_9BACT</name>
<dbReference type="InterPro" id="IPR029010">
    <property type="entry name" value="ThuA-like"/>
</dbReference>
<gene>
    <name evidence="4" type="ORF">ACD591_11110</name>
    <name evidence="3" type="ORF">FOE74_16385</name>
</gene>
<dbReference type="PROSITE" id="PS51257">
    <property type="entry name" value="PROKAR_LIPOPROTEIN"/>
    <property type="match status" value="1"/>
</dbReference>
<dbReference type="Pfam" id="PF06283">
    <property type="entry name" value="ThuA"/>
    <property type="match status" value="1"/>
</dbReference>
<evidence type="ECO:0000313" key="6">
    <source>
        <dbReference type="Proteomes" id="UP001570846"/>
    </source>
</evidence>
<dbReference type="Proteomes" id="UP000323866">
    <property type="component" value="Unassembled WGS sequence"/>
</dbReference>
<dbReference type="PANTHER" id="PTHR40469:SF2">
    <property type="entry name" value="GALACTOSE-BINDING DOMAIN-LIKE SUPERFAMILY PROTEIN"/>
    <property type="match status" value="1"/>
</dbReference>
<dbReference type="EMBL" id="JBGOGF010000005">
    <property type="protein sequence ID" value="MFA1771842.1"/>
    <property type="molecule type" value="Genomic_DNA"/>
</dbReference>
<feature type="chain" id="PRO_5024410776" evidence="1">
    <location>
        <begin position="21"/>
        <end position="248"/>
    </location>
</feature>
<proteinExistence type="predicted"/>
<evidence type="ECO:0000313" key="5">
    <source>
        <dbReference type="Proteomes" id="UP000323866"/>
    </source>
</evidence>
<dbReference type="AlphaFoldDB" id="A0A5M8Q977"/>
<sequence>MKPLLLLLSFCLLVFCSCTTLEGFSQKKALPSVLVFYKTAGFYHTSIPAGLAALQKMGKENGFRVDTTKNAGKFVPDTLQKYKAVIFLNTTGDVLNDPQQTAFEQYIKKGGGFVGVHAATDTEYSWPWYNQLVGAYFANHPKVQTATVRVVDKGHAATHFLPEAWVRKDEWYNFKNLNPKVKVLAHLDETTYSGGTNGAHHPIAWYHTFDGGRAFYTGGGHTAESYAEPLFLQHLLGGIQYVLGLKGK</sequence>
<dbReference type="Gene3D" id="3.40.50.880">
    <property type="match status" value="1"/>
</dbReference>
<dbReference type="Proteomes" id="UP001570846">
    <property type="component" value="Unassembled WGS sequence"/>
</dbReference>
<dbReference type="EMBL" id="VKKZ01000023">
    <property type="protein sequence ID" value="KAA6431698.1"/>
    <property type="molecule type" value="Genomic_DNA"/>
</dbReference>
<dbReference type="PANTHER" id="PTHR40469">
    <property type="entry name" value="SECRETED GLYCOSYL HYDROLASE"/>
    <property type="match status" value="1"/>
</dbReference>
<keyword evidence="1" id="KW-0732">Signal</keyword>
<evidence type="ECO:0000259" key="2">
    <source>
        <dbReference type="Pfam" id="PF06283"/>
    </source>
</evidence>
<reference evidence="4 6" key="3">
    <citation type="submission" date="2024-08" db="EMBL/GenBank/DDBJ databases">
        <authorList>
            <person name="Wei W."/>
        </authorList>
    </citation>
    <scope>NUCLEOTIDE SEQUENCE [LARGE SCALE GENOMIC DNA]</scope>
    <source>
        <strain evidence="4 6">XU2</strain>
    </source>
</reference>
<evidence type="ECO:0000256" key="1">
    <source>
        <dbReference type="SAM" id="SignalP"/>
    </source>
</evidence>
<reference evidence="3 5" key="1">
    <citation type="submission" date="2019-07" db="EMBL/GenBank/DDBJ databases">
        <authorList>
            <person name="Qu J.-H."/>
        </authorList>
    </citation>
    <scope>NUCLEOTIDE SEQUENCE [LARGE SCALE GENOMIC DNA]</scope>
    <source>
        <strain evidence="3 5">MDT1-10-3</strain>
    </source>
</reference>
<dbReference type="OrthoDB" id="9816308at2"/>
<reference evidence="3 5" key="2">
    <citation type="submission" date="2019-09" db="EMBL/GenBank/DDBJ databases">
        <title>A bacterium isolated from glacier soil.</title>
        <authorList>
            <person name="Liu Q."/>
        </authorList>
    </citation>
    <scope>NUCLEOTIDE SEQUENCE [LARGE SCALE GENOMIC DNA]</scope>
    <source>
        <strain evidence="3 5">MDT1-10-3</strain>
    </source>
</reference>
<dbReference type="SUPFAM" id="SSF52317">
    <property type="entry name" value="Class I glutamine amidotransferase-like"/>
    <property type="match status" value="1"/>
</dbReference>
<organism evidence="3 5">
    <name type="scientific">Rufibacter glacialis</name>
    <dbReference type="NCBI Taxonomy" id="1259555"/>
    <lineage>
        <taxon>Bacteria</taxon>
        <taxon>Pseudomonadati</taxon>
        <taxon>Bacteroidota</taxon>
        <taxon>Cytophagia</taxon>
        <taxon>Cytophagales</taxon>
        <taxon>Hymenobacteraceae</taxon>
        <taxon>Rufibacter</taxon>
    </lineage>
</organism>
<accession>A0A5M8Q977</accession>